<dbReference type="Gene3D" id="1.10.8.640">
    <property type="entry name" value="Cytochrome C biogenesis protein"/>
    <property type="match status" value="1"/>
</dbReference>
<dbReference type="InterPro" id="IPR038297">
    <property type="entry name" value="CcmH/CycL/NrfF/Ccl2_sf"/>
</dbReference>
<reference evidence="7" key="1">
    <citation type="submission" date="2018-05" db="EMBL/GenBank/DDBJ databases">
        <authorList>
            <person name="Lanie J.A."/>
            <person name="Ng W.-L."/>
            <person name="Kazmierczak K.M."/>
            <person name="Andrzejewski T.M."/>
            <person name="Davidsen T.M."/>
            <person name="Wayne K.J."/>
            <person name="Tettelin H."/>
            <person name="Glass J.I."/>
            <person name="Rusch D."/>
            <person name="Podicherti R."/>
            <person name="Tsui H.-C.T."/>
            <person name="Winkler M.E."/>
        </authorList>
    </citation>
    <scope>NUCLEOTIDE SEQUENCE</scope>
</reference>
<protein>
    <recommendedName>
        <fullName evidence="6">CcmH/CycL/Ccl2/NrfF N-terminal domain-containing protein</fullName>
    </recommendedName>
</protein>
<proteinExistence type="inferred from homology"/>
<dbReference type="InterPro" id="IPR005616">
    <property type="entry name" value="CcmH/CycL/Ccl2/NrfF_N"/>
</dbReference>
<accession>A0A381ZSR0</accession>
<evidence type="ECO:0000256" key="5">
    <source>
        <dbReference type="SAM" id="Phobius"/>
    </source>
</evidence>
<keyword evidence="4" id="KW-0408">Iron</keyword>
<organism evidence="7">
    <name type="scientific">marine metagenome</name>
    <dbReference type="NCBI Taxonomy" id="408172"/>
    <lineage>
        <taxon>unclassified sequences</taxon>
        <taxon>metagenomes</taxon>
        <taxon>ecological metagenomes</taxon>
    </lineage>
</organism>
<comment type="similarity">
    <text evidence="1">Belongs to the CcmH/CycL/Ccl2/NrfF family.</text>
</comment>
<evidence type="ECO:0000313" key="7">
    <source>
        <dbReference type="EMBL" id="SVA91803.1"/>
    </source>
</evidence>
<evidence type="ECO:0000256" key="1">
    <source>
        <dbReference type="ARBA" id="ARBA00010342"/>
    </source>
</evidence>
<evidence type="ECO:0000259" key="6">
    <source>
        <dbReference type="Pfam" id="PF03918"/>
    </source>
</evidence>
<evidence type="ECO:0000256" key="3">
    <source>
        <dbReference type="ARBA" id="ARBA00022723"/>
    </source>
</evidence>
<keyword evidence="5" id="KW-0472">Membrane</keyword>
<name>A0A381ZSR0_9ZZZZ</name>
<gene>
    <name evidence="7" type="ORF">METZ01_LOCUS144657</name>
</gene>
<keyword evidence="5" id="KW-0812">Transmembrane</keyword>
<dbReference type="CDD" id="cd16378">
    <property type="entry name" value="CcmH_N"/>
    <property type="match status" value="1"/>
</dbReference>
<feature type="transmembrane region" description="Helical" evidence="5">
    <location>
        <begin position="58"/>
        <end position="79"/>
    </location>
</feature>
<evidence type="ECO:0000256" key="2">
    <source>
        <dbReference type="ARBA" id="ARBA00022617"/>
    </source>
</evidence>
<keyword evidence="5" id="KW-1133">Transmembrane helix</keyword>
<dbReference type="AlphaFoldDB" id="A0A381ZSR0"/>
<dbReference type="GO" id="GO:0046872">
    <property type="term" value="F:metal ion binding"/>
    <property type="evidence" value="ECO:0007669"/>
    <property type="project" value="UniProtKB-KW"/>
</dbReference>
<dbReference type="EMBL" id="UINC01022359">
    <property type="protein sequence ID" value="SVA91803.1"/>
    <property type="molecule type" value="Genomic_DNA"/>
</dbReference>
<dbReference type="Pfam" id="PF03918">
    <property type="entry name" value="CcmH"/>
    <property type="match status" value="1"/>
</dbReference>
<feature type="domain" description="CcmH/CycL/Ccl2/NrfF N-terminal" evidence="6">
    <location>
        <begin position="18"/>
        <end position="88"/>
    </location>
</feature>
<keyword evidence="2" id="KW-0349">Heme</keyword>
<keyword evidence="3" id="KW-0479">Metal-binding</keyword>
<sequence>MAPCCWSGTVANHGNPGMEEKIRELVSQNKTKEEIVDHFVGIYGERILAIPVARGFNLMVWLAPVIVLALGTFILVNYLKLHTKPQETIPIAEEKVPYDDLIEKELKEME</sequence>
<evidence type="ECO:0000256" key="4">
    <source>
        <dbReference type="ARBA" id="ARBA00023004"/>
    </source>
</evidence>